<dbReference type="Proteomes" id="UP001159363">
    <property type="component" value="Chromosome 1"/>
</dbReference>
<proteinExistence type="predicted"/>
<dbReference type="EMBL" id="JARBHB010000001">
    <property type="protein sequence ID" value="KAJ8895962.1"/>
    <property type="molecule type" value="Genomic_DNA"/>
</dbReference>
<name>A0ABQ9IH26_9NEOP</name>
<protein>
    <submittedName>
        <fullName evidence="1">Uncharacterized protein</fullName>
    </submittedName>
</protein>
<gene>
    <name evidence="1" type="ORF">PR048_001303</name>
</gene>
<comment type="caution">
    <text evidence="1">The sequence shown here is derived from an EMBL/GenBank/DDBJ whole genome shotgun (WGS) entry which is preliminary data.</text>
</comment>
<evidence type="ECO:0000313" key="2">
    <source>
        <dbReference type="Proteomes" id="UP001159363"/>
    </source>
</evidence>
<evidence type="ECO:0000313" key="1">
    <source>
        <dbReference type="EMBL" id="KAJ8895962.1"/>
    </source>
</evidence>
<keyword evidence="2" id="KW-1185">Reference proteome</keyword>
<organism evidence="1 2">
    <name type="scientific">Dryococelus australis</name>
    <dbReference type="NCBI Taxonomy" id="614101"/>
    <lineage>
        <taxon>Eukaryota</taxon>
        <taxon>Metazoa</taxon>
        <taxon>Ecdysozoa</taxon>
        <taxon>Arthropoda</taxon>
        <taxon>Hexapoda</taxon>
        <taxon>Insecta</taxon>
        <taxon>Pterygota</taxon>
        <taxon>Neoptera</taxon>
        <taxon>Polyneoptera</taxon>
        <taxon>Phasmatodea</taxon>
        <taxon>Verophasmatodea</taxon>
        <taxon>Anareolatae</taxon>
        <taxon>Phasmatidae</taxon>
        <taxon>Eurycanthinae</taxon>
        <taxon>Dryococelus</taxon>
    </lineage>
</organism>
<reference evidence="1 2" key="1">
    <citation type="submission" date="2023-02" db="EMBL/GenBank/DDBJ databases">
        <title>LHISI_Scaffold_Assembly.</title>
        <authorList>
            <person name="Stuart O.P."/>
            <person name="Cleave R."/>
            <person name="Magrath M.J.L."/>
            <person name="Mikheyev A.S."/>
        </authorList>
    </citation>
    <scope>NUCLEOTIDE SEQUENCE [LARGE SCALE GENOMIC DNA]</scope>
    <source>
        <strain evidence="1">Daus_M_001</strain>
        <tissue evidence="1">Leg muscle</tissue>
    </source>
</reference>
<accession>A0ABQ9IH26</accession>
<sequence>MQAYLVALLQVTIEKRDRISVQTVAQRKSEVRHDKRQGRSTSSNFGVVCRRKYSTPCCNLAKRLLYKPNILTPVMYGIFVDLERCYQGTRPSCLVREESALVEVKFVPSSKILGLMETARKKKKKKKRTSFWRGCPTIS</sequence>